<evidence type="ECO:0000313" key="3">
    <source>
        <dbReference type="Proteomes" id="UP000306628"/>
    </source>
</evidence>
<dbReference type="OrthoDB" id="3826074at2"/>
<comment type="caution">
    <text evidence="2">The sequence shown here is derived from an EMBL/GenBank/DDBJ whole genome shotgun (WGS) entry which is preliminary data.</text>
</comment>
<proteinExistence type="predicted"/>
<evidence type="ECO:0000256" key="1">
    <source>
        <dbReference type="SAM" id="Phobius"/>
    </source>
</evidence>
<organism evidence="2 3">
    <name type="scientific">Nonomuraea zeae</name>
    <dbReference type="NCBI Taxonomy" id="1642303"/>
    <lineage>
        <taxon>Bacteria</taxon>
        <taxon>Bacillati</taxon>
        <taxon>Actinomycetota</taxon>
        <taxon>Actinomycetes</taxon>
        <taxon>Streptosporangiales</taxon>
        <taxon>Streptosporangiaceae</taxon>
        <taxon>Nonomuraea</taxon>
    </lineage>
</organism>
<keyword evidence="1" id="KW-1133">Transmembrane helix</keyword>
<dbReference type="Proteomes" id="UP000306628">
    <property type="component" value="Unassembled WGS sequence"/>
</dbReference>
<dbReference type="AlphaFoldDB" id="A0A5S4FLS0"/>
<dbReference type="EMBL" id="VCKX01000291">
    <property type="protein sequence ID" value="TMR21676.1"/>
    <property type="molecule type" value="Genomic_DNA"/>
</dbReference>
<dbReference type="RefSeq" id="WP_138697014.1">
    <property type="nucleotide sequence ID" value="NZ_JBHSAZ010000081.1"/>
</dbReference>
<name>A0A5S4FLS0_9ACTN</name>
<keyword evidence="1" id="KW-0812">Transmembrane</keyword>
<keyword evidence="1" id="KW-0472">Membrane</keyword>
<keyword evidence="3" id="KW-1185">Reference proteome</keyword>
<feature type="transmembrane region" description="Helical" evidence="1">
    <location>
        <begin position="49"/>
        <end position="68"/>
    </location>
</feature>
<reference evidence="2 3" key="1">
    <citation type="submission" date="2019-05" db="EMBL/GenBank/DDBJ databases">
        <title>Draft genome sequence of Nonomuraea zeae DSM 100528.</title>
        <authorList>
            <person name="Saricaoglu S."/>
            <person name="Isik K."/>
        </authorList>
    </citation>
    <scope>NUCLEOTIDE SEQUENCE [LARGE SCALE GENOMIC DNA]</scope>
    <source>
        <strain evidence="2 3">DSM 100528</strain>
    </source>
</reference>
<evidence type="ECO:0000313" key="2">
    <source>
        <dbReference type="EMBL" id="TMR21676.1"/>
    </source>
</evidence>
<gene>
    <name evidence="2" type="ORF">ETD85_50595</name>
</gene>
<sequence length="282" mass="30907">MTQDIDRIVARFAAPPVTEVGEDARDLMHEIMASEPTPGKARRRPRRRVAIPAGALLTAAVVAVTWLLPASYAAALDIRQEGGYYVIQIKDLYAAPETYEEQLRSVGLDVSLIVVPASAAFEGQVFPTAPDLNYITDIKGIYPPGPCDKLDGCAIGVKIPVGFKGTARIEVGRKAKPGERYHGFTSWDVKGEPLHCVPYRNKTVAEVRTMLRERGVDIEEFMVFDPTDIKAGYELRKSVPDRWFVSGGSLHSSELAVVYAHAKATPQKSIDRRNQANGCPTS</sequence>
<protein>
    <submittedName>
        <fullName evidence="2">Uncharacterized protein</fullName>
    </submittedName>
</protein>
<accession>A0A5S4FLS0</accession>